<gene>
    <name evidence="1" type="ORF">LOD99_3314</name>
</gene>
<reference evidence="1 2" key="1">
    <citation type="journal article" date="2023" name="BMC Biol.">
        <title>The compact genome of the sponge Oopsacas minuta (Hexactinellida) is lacking key metazoan core genes.</title>
        <authorList>
            <person name="Santini S."/>
            <person name="Schenkelaars Q."/>
            <person name="Jourda C."/>
            <person name="Duchesne M."/>
            <person name="Belahbib H."/>
            <person name="Rocher C."/>
            <person name="Selva M."/>
            <person name="Riesgo A."/>
            <person name="Vervoort M."/>
            <person name="Leys S.P."/>
            <person name="Kodjabachian L."/>
            <person name="Le Bivic A."/>
            <person name="Borchiellini C."/>
            <person name="Claverie J.M."/>
            <person name="Renard E."/>
        </authorList>
    </citation>
    <scope>NUCLEOTIDE SEQUENCE [LARGE SCALE GENOMIC DNA]</scope>
    <source>
        <strain evidence="1">SPO-2</strain>
    </source>
</reference>
<dbReference type="AlphaFoldDB" id="A0AAV7JY22"/>
<dbReference type="SUPFAM" id="SSF52374">
    <property type="entry name" value="Nucleotidylyl transferase"/>
    <property type="match status" value="1"/>
</dbReference>
<dbReference type="GO" id="GO:0004515">
    <property type="term" value="F:nicotinate-nucleotide adenylyltransferase activity"/>
    <property type="evidence" value="ECO:0007669"/>
    <property type="project" value="TreeGrafter"/>
</dbReference>
<comment type="caution">
    <text evidence="1">The sequence shown here is derived from an EMBL/GenBank/DDBJ whole genome shotgun (WGS) entry which is preliminary data.</text>
</comment>
<dbReference type="PANTHER" id="PTHR12039">
    <property type="entry name" value="NICOTINAMIDE MONONUCLEOTIDE ADENYLYLTRANSFERASE"/>
    <property type="match status" value="1"/>
</dbReference>
<sequence>MIYFSNPVLMAEAKTGDVDISIIPHWSDSSKLNFEHLRYLTPTKNILERIQKCPPDKTPIILITTGAYCPIHKMHIEMHEIARKYIEDNFNAEVVGSLLSASHDEYVKAKITYSYPQKFWLDANTRIKLINLALHDYPCIEQDLFEAKASRFIDFGYVVSNRNAYFSWECDKHQLPPPLVVMLVGEDMLKCHLYPPPAGIGLALIRRKGSSRFKSRWPKLDQRQQWNEHVFLIETEKELEVSSTRIRLAAADNDIDTLKQMVPEKVATELIKLWIDNPDN</sequence>
<dbReference type="Proteomes" id="UP001165289">
    <property type="component" value="Unassembled WGS sequence"/>
</dbReference>
<evidence type="ECO:0000313" key="2">
    <source>
        <dbReference type="Proteomes" id="UP001165289"/>
    </source>
</evidence>
<name>A0AAV7JY22_9METZ</name>
<dbReference type="EMBL" id="JAKMXF010000255">
    <property type="protein sequence ID" value="KAI6653811.1"/>
    <property type="molecule type" value="Genomic_DNA"/>
</dbReference>
<dbReference type="Gene3D" id="3.40.50.620">
    <property type="entry name" value="HUPs"/>
    <property type="match status" value="1"/>
</dbReference>
<keyword evidence="2" id="KW-1185">Reference proteome</keyword>
<protein>
    <recommendedName>
        <fullName evidence="3">Cytidyltransferase-like domain-containing protein</fullName>
    </recommendedName>
</protein>
<dbReference type="InterPro" id="IPR014729">
    <property type="entry name" value="Rossmann-like_a/b/a_fold"/>
</dbReference>
<evidence type="ECO:0000313" key="1">
    <source>
        <dbReference type="EMBL" id="KAI6653811.1"/>
    </source>
</evidence>
<accession>A0AAV7JY22</accession>
<evidence type="ECO:0008006" key="3">
    <source>
        <dbReference type="Google" id="ProtNLM"/>
    </source>
</evidence>
<proteinExistence type="predicted"/>
<dbReference type="PANTHER" id="PTHR12039:SF0">
    <property type="entry name" value="NICOTINAMIDE-NUCLEOTIDE ADENYLYLTRANSFERASE"/>
    <property type="match status" value="1"/>
</dbReference>
<organism evidence="1 2">
    <name type="scientific">Oopsacas minuta</name>
    <dbReference type="NCBI Taxonomy" id="111878"/>
    <lineage>
        <taxon>Eukaryota</taxon>
        <taxon>Metazoa</taxon>
        <taxon>Porifera</taxon>
        <taxon>Hexactinellida</taxon>
        <taxon>Hexasterophora</taxon>
        <taxon>Lyssacinosida</taxon>
        <taxon>Leucopsacidae</taxon>
        <taxon>Oopsacas</taxon>
    </lineage>
</organism>
<dbReference type="GO" id="GO:0000309">
    <property type="term" value="F:nicotinamide-nucleotide adenylyltransferase activity"/>
    <property type="evidence" value="ECO:0007669"/>
    <property type="project" value="TreeGrafter"/>
</dbReference>
<dbReference type="InterPro" id="IPR051182">
    <property type="entry name" value="Euk_NMN_adenylyltrnsfrase"/>
</dbReference>
<dbReference type="GO" id="GO:0009435">
    <property type="term" value="P:NAD+ biosynthetic process"/>
    <property type="evidence" value="ECO:0007669"/>
    <property type="project" value="TreeGrafter"/>
</dbReference>